<dbReference type="GeneID" id="24795441"/>
<dbReference type="CDD" id="cd00865">
    <property type="entry name" value="PEBP_bact_arch"/>
    <property type="match status" value="1"/>
</dbReference>
<evidence type="ECO:0000313" key="1">
    <source>
        <dbReference type="EMBL" id="AIG98698.1"/>
    </source>
</evidence>
<organism evidence="1 2">
    <name type="scientific">Archaeoglobus fulgidus DSM 8774</name>
    <dbReference type="NCBI Taxonomy" id="1344584"/>
    <lineage>
        <taxon>Archaea</taxon>
        <taxon>Methanobacteriati</taxon>
        <taxon>Methanobacteriota</taxon>
        <taxon>Archaeoglobi</taxon>
        <taxon>Archaeoglobales</taxon>
        <taxon>Archaeoglobaceae</taxon>
        <taxon>Archaeoglobus</taxon>
    </lineage>
</organism>
<evidence type="ECO:0000313" key="2">
    <source>
        <dbReference type="Proteomes" id="UP000028501"/>
    </source>
</evidence>
<gene>
    <name evidence="1" type="ORF">AFULGI_00019470</name>
</gene>
<dbReference type="InterPro" id="IPR005247">
    <property type="entry name" value="YbhB_YbcL/LppC-like"/>
</dbReference>
<dbReference type="InterPro" id="IPR036610">
    <property type="entry name" value="PEBP-like_sf"/>
</dbReference>
<dbReference type="PROSITE" id="PS51257">
    <property type="entry name" value="PROKAR_LIPOPROTEIN"/>
    <property type="match status" value="1"/>
</dbReference>
<reference evidence="1 2" key="1">
    <citation type="submission" date="2013-07" db="EMBL/GenBank/DDBJ databases">
        <title>Genome of Archaeoglobus fulgidus.</title>
        <authorList>
            <person name="Fiebig A."/>
            <person name="Birkeland N.-K."/>
        </authorList>
    </citation>
    <scope>NUCLEOTIDE SEQUENCE [LARGE SCALE GENOMIC DNA]</scope>
    <source>
        <strain evidence="1 2">DSM 8774</strain>
    </source>
</reference>
<name>A0A075WMD8_ARCFL</name>
<accession>A0A075WMD8</accession>
<dbReference type="Pfam" id="PF01161">
    <property type="entry name" value="PBP"/>
    <property type="match status" value="1"/>
</dbReference>
<dbReference type="HOGENOM" id="CLU_083918_3_2_2"/>
<dbReference type="RefSeq" id="WP_048064441.1">
    <property type="nucleotide sequence ID" value="NZ_CP006577.1"/>
</dbReference>
<sequence>MGRHLTVFIIALAAVFAACAEEKEMAKSLTVKSAFENGGKIPAKYTCDGEDISPPLYIEGLREDVKSLVIICEDPDAPMGVFTHWIAWNVEPTSEIPENVPKTKFVDEPKMVQGRNDFGKVGYNGPCPPSGEHRYYFRIYAIDTLLQGDYSRQELLRAIEGHILQYGEIYGLYSRSR</sequence>
<proteinExistence type="predicted"/>
<dbReference type="SUPFAM" id="SSF49777">
    <property type="entry name" value="PEBP-like"/>
    <property type="match status" value="1"/>
</dbReference>
<dbReference type="PANTHER" id="PTHR30289">
    <property type="entry name" value="UNCHARACTERIZED PROTEIN YBCL-RELATED"/>
    <property type="match status" value="1"/>
</dbReference>
<dbReference type="PANTHER" id="PTHR30289:SF1">
    <property type="entry name" value="PEBP (PHOSPHATIDYLETHANOLAMINE-BINDING PROTEIN) FAMILY PROTEIN"/>
    <property type="match status" value="1"/>
</dbReference>
<protein>
    <submittedName>
        <fullName evidence="1">Raf kinase inhibitor-like protein, YbhB/YbcL family</fullName>
    </submittedName>
</protein>
<dbReference type="InterPro" id="IPR008914">
    <property type="entry name" value="PEBP"/>
</dbReference>
<dbReference type="EMBL" id="CP006577">
    <property type="protein sequence ID" value="AIG98698.1"/>
    <property type="molecule type" value="Genomic_DNA"/>
</dbReference>
<dbReference type="Proteomes" id="UP000028501">
    <property type="component" value="Chromosome"/>
</dbReference>
<dbReference type="Gene3D" id="3.90.280.10">
    <property type="entry name" value="PEBP-like"/>
    <property type="match status" value="1"/>
</dbReference>
<dbReference type="AlphaFoldDB" id="A0A075WMD8"/>
<dbReference type="KEGG" id="afg:AFULGI_00019470"/>
<dbReference type="NCBIfam" id="TIGR00481">
    <property type="entry name" value="YbhB/YbcL family Raf kinase inhibitor-like protein"/>
    <property type="match status" value="1"/>
</dbReference>